<name>A0ABU2M7P1_9ACTN</name>
<keyword evidence="4 7" id="KW-0547">Nucleotide-binding</keyword>
<feature type="region of interest" description="Disordered" evidence="8">
    <location>
        <begin position="647"/>
        <end position="668"/>
    </location>
</feature>
<dbReference type="Gene3D" id="2.40.50.100">
    <property type="match status" value="1"/>
</dbReference>
<dbReference type="InterPro" id="IPR050856">
    <property type="entry name" value="Biotin_carboxylase_complex"/>
</dbReference>
<reference evidence="13" key="1">
    <citation type="submission" date="2023-07" db="EMBL/GenBank/DDBJ databases">
        <title>30 novel species of actinomycetes from the DSMZ collection.</title>
        <authorList>
            <person name="Nouioui I."/>
        </authorList>
    </citation>
    <scope>NUCLEOTIDE SEQUENCE [LARGE SCALE GENOMIC DNA]</scope>
    <source>
        <strain evidence="13">DSM 44743</strain>
    </source>
</reference>
<dbReference type="SUPFAM" id="SSF51246">
    <property type="entry name" value="Rudiment single hybrid motif"/>
    <property type="match status" value="1"/>
</dbReference>
<dbReference type="PROSITE" id="PS00867">
    <property type="entry name" value="CPSASE_2"/>
    <property type="match status" value="1"/>
</dbReference>
<dbReference type="InterPro" id="IPR005479">
    <property type="entry name" value="CPAse_ATP-bd"/>
</dbReference>
<keyword evidence="3" id="KW-0436">Ligase</keyword>
<sequence>MRTLRRMGLGSVAVHTDADADAPHVSAADRAVRVPAYLDADAIVTAAVETGATLVHPGYGFLSENAAFARACAEAGLTFVGPPPAAIDAMGDKIRAKETVAAAGVPVLGGFTEEPGAPLPDDVLLKRAAATGYPLLIKPSAGGGGKGMRAVHSPDDLAASAAAARREALAAFGDSTLLVERLVRRPRHIEVQVLADAHGNVVHLGERECSLQRRHQKVVEEAPSPLLNDEQRAAMGEAAVAAARSCGYVGAGTVEFIAEAGADGDLVFSFLEMNTRLQVEHPVTEEVVAIRGERGLDLVELQVRVASGAPLPFGQEDVSWVGHSVEARIYAEDADRGFLPSGGPILALAEPTGEGVRVDSGVAAGGEVTSSFDPMLAKVIVWGPDRAEALRRADAALAGYLLLGCVTNTAFLRRLLRHPRVASGDLSTDLIESTPPEAAPEHVPEEVYAAVALDHTLDLEPPAPTADRFAVPDGWRIGGAAWTPWRLRAPGHDSAVVRVRRSDTGFSVSVDGSEPVAARARRDGGRLTVTYAGRTRTYLRADDPVTAHRWLGADGTAWTLHEEPVDAALRSDEAAADGTVRSPMPGTVLAVPVAVGDTVTAGQALAVVEAMKMEHSVTSPIDGTVTTVAVRSGASVPMDAVLVVVEPSGAPDTAEVPSTPATSEENQR</sequence>
<dbReference type="SUPFAM" id="SSF56059">
    <property type="entry name" value="Glutathione synthetase ATP-binding domain-like"/>
    <property type="match status" value="1"/>
</dbReference>
<dbReference type="InterPro" id="IPR011053">
    <property type="entry name" value="Single_hybrid_motif"/>
</dbReference>
<evidence type="ECO:0000256" key="8">
    <source>
        <dbReference type="SAM" id="MobiDB-lite"/>
    </source>
</evidence>
<organism evidence="12 13">
    <name type="scientific">Nocardiopsis lambiniae</name>
    <dbReference type="NCBI Taxonomy" id="3075539"/>
    <lineage>
        <taxon>Bacteria</taxon>
        <taxon>Bacillati</taxon>
        <taxon>Actinomycetota</taxon>
        <taxon>Actinomycetes</taxon>
        <taxon>Streptosporangiales</taxon>
        <taxon>Nocardiopsidaceae</taxon>
        <taxon>Nocardiopsis</taxon>
    </lineage>
</organism>
<proteinExistence type="predicted"/>
<keyword evidence="13" id="KW-1185">Reference proteome</keyword>
<dbReference type="SMART" id="SM00878">
    <property type="entry name" value="Biotin_carb_C"/>
    <property type="match status" value="1"/>
</dbReference>
<dbReference type="InterPro" id="IPR016185">
    <property type="entry name" value="PreATP-grasp_dom_sf"/>
</dbReference>
<feature type="compositionally biased region" description="Polar residues" evidence="8">
    <location>
        <begin position="659"/>
        <end position="668"/>
    </location>
</feature>
<feature type="domain" description="Biotin carboxylation" evidence="11">
    <location>
        <begin position="1"/>
        <end position="436"/>
    </location>
</feature>
<dbReference type="PROSITE" id="PS50975">
    <property type="entry name" value="ATP_GRASP"/>
    <property type="match status" value="1"/>
</dbReference>
<dbReference type="PROSITE" id="PS00866">
    <property type="entry name" value="CPSASE_1"/>
    <property type="match status" value="1"/>
</dbReference>
<accession>A0ABU2M7P1</accession>
<feature type="domain" description="ATP-grasp" evidence="10">
    <location>
        <begin position="97"/>
        <end position="307"/>
    </location>
</feature>
<keyword evidence="5 7" id="KW-0067">ATP-binding</keyword>
<evidence type="ECO:0000256" key="7">
    <source>
        <dbReference type="PROSITE-ProRule" id="PRU00409"/>
    </source>
</evidence>
<dbReference type="PANTHER" id="PTHR18866:SF33">
    <property type="entry name" value="METHYLCROTONOYL-COA CARBOXYLASE SUBUNIT ALPHA, MITOCHONDRIAL-RELATED"/>
    <property type="match status" value="1"/>
</dbReference>
<evidence type="ECO:0000313" key="13">
    <source>
        <dbReference type="Proteomes" id="UP001183390"/>
    </source>
</evidence>
<comment type="caution">
    <text evidence="12">The sequence shown here is derived from an EMBL/GenBank/DDBJ whole genome shotgun (WGS) entry which is preliminary data.</text>
</comment>
<evidence type="ECO:0000256" key="5">
    <source>
        <dbReference type="ARBA" id="ARBA00022840"/>
    </source>
</evidence>
<dbReference type="EC" id="6.3.4.14" evidence="2"/>
<dbReference type="Pfam" id="PF00364">
    <property type="entry name" value="Biotin_lipoyl"/>
    <property type="match status" value="1"/>
</dbReference>
<dbReference type="SUPFAM" id="SSF51230">
    <property type="entry name" value="Single hybrid motif"/>
    <property type="match status" value="1"/>
</dbReference>
<dbReference type="InterPro" id="IPR011761">
    <property type="entry name" value="ATP-grasp"/>
</dbReference>
<dbReference type="CDD" id="cd06850">
    <property type="entry name" value="biotinyl_domain"/>
    <property type="match status" value="1"/>
</dbReference>
<evidence type="ECO:0000259" key="9">
    <source>
        <dbReference type="PROSITE" id="PS50968"/>
    </source>
</evidence>
<dbReference type="Pfam" id="PF02786">
    <property type="entry name" value="CPSase_L_D2"/>
    <property type="match status" value="1"/>
</dbReference>
<dbReference type="Pfam" id="PF21139">
    <property type="entry name" value="BT_MCC_alpha"/>
    <property type="match status" value="1"/>
</dbReference>
<evidence type="ECO:0000256" key="4">
    <source>
        <dbReference type="ARBA" id="ARBA00022741"/>
    </source>
</evidence>
<evidence type="ECO:0000256" key="3">
    <source>
        <dbReference type="ARBA" id="ARBA00022598"/>
    </source>
</evidence>
<dbReference type="Pfam" id="PF02785">
    <property type="entry name" value="Biotin_carb_C"/>
    <property type="match status" value="1"/>
</dbReference>
<dbReference type="Gene3D" id="3.30.470.20">
    <property type="entry name" value="ATP-grasp fold, B domain"/>
    <property type="match status" value="1"/>
</dbReference>
<comment type="cofactor">
    <cofactor evidence="1">
        <name>biotin</name>
        <dbReference type="ChEBI" id="CHEBI:57586"/>
    </cofactor>
</comment>
<evidence type="ECO:0000256" key="2">
    <source>
        <dbReference type="ARBA" id="ARBA00013263"/>
    </source>
</evidence>
<evidence type="ECO:0000256" key="6">
    <source>
        <dbReference type="ARBA" id="ARBA00023267"/>
    </source>
</evidence>
<dbReference type="InterPro" id="IPR011054">
    <property type="entry name" value="Rudment_hybrid_motif"/>
</dbReference>
<keyword evidence="6" id="KW-0092">Biotin</keyword>
<protein>
    <recommendedName>
        <fullName evidence="2">biotin carboxylase</fullName>
        <ecNumber evidence="2">6.3.4.14</ecNumber>
    </recommendedName>
</protein>
<dbReference type="PROSITE" id="PS50979">
    <property type="entry name" value="BC"/>
    <property type="match status" value="1"/>
</dbReference>
<dbReference type="PANTHER" id="PTHR18866">
    <property type="entry name" value="CARBOXYLASE:PYRUVATE/ACETYL-COA/PROPIONYL-COA CARBOXYLASE"/>
    <property type="match status" value="1"/>
</dbReference>
<gene>
    <name evidence="12" type="ORF">RM479_09695</name>
</gene>
<dbReference type="InterPro" id="IPR005481">
    <property type="entry name" value="BC-like_N"/>
</dbReference>
<dbReference type="SUPFAM" id="SSF52440">
    <property type="entry name" value="PreATP-grasp domain"/>
    <property type="match status" value="1"/>
</dbReference>
<dbReference type="InterPro" id="IPR048429">
    <property type="entry name" value="MCC_alpha_BT"/>
</dbReference>
<feature type="domain" description="Lipoyl-binding" evidence="9">
    <location>
        <begin position="570"/>
        <end position="646"/>
    </location>
</feature>
<dbReference type="PROSITE" id="PS50968">
    <property type="entry name" value="BIOTINYL_LIPOYL"/>
    <property type="match status" value="1"/>
</dbReference>
<evidence type="ECO:0000256" key="1">
    <source>
        <dbReference type="ARBA" id="ARBA00001953"/>
    </source>
</evidence>
<dbReference type="InterPro" id="IPR011764">
    <property type="entry name" value="Biotin_carboxylation_dom"/>
</dbReference>
<dbReference type="Pfam" id="PF00289">
    <property type="entry name" value="Biotin_carb_N"/>
    <property type="match status" value="1"/>
</dbReference>
<evidence type="ECO:0000259" key="10">
    <source>
        <dbReference type="PROSITE" id="PS50975"/>
    </source>
</evidence>
<dbReference type="RefSeq" id="WP_311511557.1">
    <property type="nucleotide sequence ID" value="NZ_JAVREP010000005.1"/>
</dbReference>
<dbReference type="PROSITE" id="PS00188">
    <property type="entry name" value="BIOTIN"/>
    <property type="match status" value="1"/>
</dbReference>
<dbReference type="InterPro" id="IPR005482">
    <property type="entry name" value="Biotin_COase_C"/>
</dbReference>
<dbReference type="InterPro" id="IPR000089">
    <property type="entry name" value="Biotin_lipoyl"/>
</dbReference>
<dbReference type="EMBL" id="JAVREP010000005">
    <property type="protein sequence ID" value="MDT0328680.1"/>
    <property type="molecule type" value="Genomic_DNA"/>
</dbReference>
<evidence type="ECO:0000259" key="11">
    <source>
        <dbReference type="PROSITE" id="PS50979"/>
    </source>
</evidence>
<evidence type="ECO:0000313" key="12">
    <source>
        <dbReference type="EMBL" id="MDT0328680.1"/>
    </source>
</evidence>
<dbReference type="Proteomes" id="UP001183390">
    <property type="component" value="Unassembled WGS sequence"/>
</dbReference>
<dbReference type="InterPro" id="IPR001882">
    <property type="entry name" value="Biotin_BS"/>
</dbReference>